<comment type="caution">
    <text evidence="11">The sequence shown here is derived from an EMBL/GenBank/DDBJ whole genome shotgun (WGS) entry which is preliminary data.</text>
</comment>
<comment type="subcellular location">
    <subcellularLocation>
        <location evidence="1">Membrane</location>
    </subcellularLocation>
</comment>
<dbReference type="Pfam" id="PF03799">
    <property type="entry name" value="FtsQ_DivIB_C"/>
    <property type="match status" value="1"/>
</dbReference>
<keyword evidence="5 9" id="KW-1133">Transmembrane helix</keyword>
<dbReference type="InterPro" id="IPR013685">
    <property type="entry name" value="POTRA_FtsQ_type"/>
</dbReference>
<proteinExistence type="predicted"/>
<feature type="transmembrane region" description="Helical" evidence="9">
    <location>
        <begin position="47"/>
        <end position="68"/>
    </location>
</feature>
<evidence type="ECO:0000256" key="6">
    <source>
        <dbReference type="ARBA" id="ARBA00023136"/>
    </source>
</evidence>
<evidence type="ECO:0000256" key="5">
    <source>
        <dbReference type="ARBA" id="ARBA00022989"/>
    </source>
</evidence>
<evidence type="ECO:0000259" key="10">
    <source>
        <dbReference type="PROSITE" id="PS51779"/>
    </source>
</evidence>
<feature type="domain" description="POTRA" evidence="10">
    <location>
        <begin position="73"/>
        <end position="141"/>
    </location>
</feature>
<feature type="compositionally biased region" description="Basic residues" evidence="8">
    <location>
        <begin position="11"/>
        <end position="20"/>
    </location>
</feature>
<keyword evidence="4 9" id="KW-0812">Transmembrane</keyword>
<gene>
    <name evidence="11" type="ORF">GCM10023226_35320</name>
</gene>
<dbReference type="PANTHER" id="PTHR37820">
    <property type="entry name" value="CELL DIVISION PROTEIN DIVIB"/>
    <property type="match status" value="1"/>
</dbReference>
<evidence type="ECO:0000256" key="8">
    <source>
        <dbReference type="SAM" id="MobiDB-lite"/>
    </source>
</evidence>
<protein>
    <recommendedName>
        <fullName evidence="10">POTRA domain-containing protein</fullName>
    </recommendedName>
</protein>
<dbReference type="Gene3D" id="3.10.20.310">
    <property type="entry name" value="membrane protein fhac"/>
    <property type="match status" value="1"/>
</dbReference>
<feature type="compositionally biased region" description="Basic and acidic residues" evidence="8">
    <location>
        <begin position="1"/>
        <end position="10"/>
    </location>
</feature>
<dbReference type="PANTHER" id="PTHR37820:SF1">
    <property type="entry name" value="CELL DIVISION PROTEIN FTSQ"/>
    <property type="match status" value="1"/>
</dbReference>
<evidence type="ECO:0000313" key="11">
    <source>
        <dbReference type="EMBL" id="GAA4694140.1"/>
    </source>
</evidence>
<reference evidence="12" key="1">
    <citation type="journal article" date="2019" name="Int. J. Syst. Evol. Microbiol.">
        <title>The Global Catalogue of Microorganisms (GCM) 10K type strain sequencing project: providing services to taxonomists for standard genome sequencing and annotation.</title>
        <authorList>
            <consortium name="The Broad Institute Genomics Platform"/>
            <consortium name="The Broad Institute Genome Sequencing Center for Infectious Disease"/>
            <person name="Wu L."/>
            <person name="Ma J."/>
        </authorList>
    </citation>
    <scope>NUCLEOTIDE SEQUENCE [LARGE SCALE GENOMIC DNA]</scope>
    <source>
        <strain evidence="12">JCM 18127</strain>
    </source>
</reference>
<dbReference type="InterPro" id="IPR005548">
    <property type="entry name" value="Cell_div_FtsQ/DivIB_C"/>
</dbReference>
<keyword evidence="3" id="KW-0132">Cell division</keyword>
<feature type="region of interest" description="Disordered" evidence="8">
    <location>
        <begin position="1"/>
        <end position="31"/>
    </location>
</feature>
<evidence type="ECO:0000256" key="9">
    <source>
        <dbReference type="SAM" id="Phobius"/>
    </source>
</evidence>
<dbReference type="RefSeq" id="WP_345268346.1">
    <property type="nucleotide sequence ID" value="NZ_BAABIM010000004.1"/>
</dbReference>
<evidence type="ECO:0000256" key="1">
    <source>
        <dbReference type="ARBA" id="ARBA00004370"/>
    </source>
</evidence>
<evidence type="ECO:0000256" key="7">
    <source>
        <dbReference type="ARBA" id="ARBA00023306"/>
    </source>
</evidence>
<evidence type="ECO:0000256" key="4">
    <source>
        <dbReference type="ARBA" id="ARBA00022692"/>
    </source>
</evidence>
<sequence>MTLLDRDRARAPRKPARKPAGRTATTGTARSRRRFARRQWARRWLTWRYVVAVLVLVLLVGGGVYAVYFSPWLRAEQVDVAGTGDLTSEQVLAAARVPLGEQLAVVDLEAVEVRVRSLAAVRDVEVRREWPHTVAVTITEREPVAVISVGTELRSLDAEGVIFGSYDRPPGDLPRVESASGTSGDARREAATVAASLEPGLLAMVDHLEVESIDQISLVLRDERVVRWGSSERSDLKAEVLADLLSRPGPVYDVSVPGAPVTSPR</sequence>
<keyword evidence="6 9" id="KW-0472">Membrane</keyword>
<dbReference type="InterPro" id="IPR034746">
    <property type="entry name" value="POTRA"/>
</dbReference>
<dbReference type="PROSITE" id="PS51779">
    <property type="entry name" value="POTRA"/>
    <property type="match status" value="1"/>
</dbReference>
<dbReference type="InterPro" id="IPR050487">
    <property type="entry name" value="FtsQ_DivIB"/>
</dbReference>
<evidence type="ECO:0000256" key="3">
    <source>
        <dbReference type="ARBA" id="ARBA00022618"/>
    </source>
</evidence>
<keyword evidence="2" id="KW-1003">Cell membrane</keyword>
<dbReference type="EMBL" id="BAABIM010000004">
    <property type="protein sequence ID" value="GAA4694140.1"/>
    <property type="molecule type" value="Genomic_DNA"/>
</dbReference>
<organism evidence="11 12">
    <name type="scientific">Nocardioides nanhaiensis</name>
    <dbReference type="NCBI Taxonomy" id="1476871"/>
    <lineage>
        <taxon>Bacteria</taxon>
        <taxon>Bacillati</taxon>
        <taxon>Actinomycetota</taxon>
        <taxon>Actinomycetes</taxon>
        <taxon>Propionibacteriales</taxon>
        <taxon>Nocardioidaceae</taxon>
        <taxon>Nocardioides</taxon>
    </lineage>
</organism>
<evidence type="ECO:0000256" key="2">
    <source>
        <dbReference type="ARBA" id="ARBA00022475"/>
    </source>
</evidence>
<dbReference type="Proteomes" id="UP001500621">
    <property type="component" value="Unassembled WGS sequence"/>
</dbReference>
<keyword evidence="7" id="KW-0131">Cell cycle</keyword>
<dbReference type="Pfam" id="PF08478">
    <property type="entry name" value="POTRA_1"/>
    <property type="match status" value="1"/>
</dbReference>
<evidence type="ECO:0000313" key="12">
    <source>
        <dbReference type="Proteomes" id="UP001500621"/>
    </source>
</evidence>
<keyword evidence="12" id="KW-1185">Reference proteome</keyword>
<accession>A0ABP8WTZ5</accession>
<name>A0ABP8WTZ5_9ACTN</name>